<name>A0ABD6EGD6_9BILA</name>
<proteinExistence type="predicted"/>
<comment type="caution">
    <text evidence="1">The sequence shown here is derived from an EMBL/GenBank/DDBJ whole genome shotgun (WGS) entry which is preliminary data.</text>
</comment>
<evidence type="ECO:0000313" key="1">
    <source>
        <dbReference type="EMBL" id="MFH4976451.1"/>
    </source>
</evidence>
<accession>A0ABD6EGD6</accession>
<reference evidence="1 2" key="1">
    <citation type="submission" date="2024-08" db="EMBL/GenBank/DDBJ databases">
        <title>Gnathostoma spinigerum genome.</title>
        <authorList>
            <person name="Gonzalez-Bertolin B."/>
            <person name="Monzon S."/>
            <person name="Zaballos A."/>
            <person name="Jimenez P."/>
            <person name="Dekumyoy P."/>
            <person name="Varona S."/>
            <person name="Cuesta I."/>
            <person name="Sumanam S."/>
            <person name="Adisakwattana P."/>
            <person name="Gasser R.B."/>
            <person name="Hernandez-Gonzalez A."/>
            <person name="Young N.D."/>
            <person name="Perteguer M.J."/>
        </authorList>
    </citation>
    <scope>NUCLEOTIDE SEQUENCE [LARGE SCALE GENOMIC DNA]</scope>
    <source>
        <strain evidence="1">AL3</strain>
        <tissue evidence="1">Liver</tissue>
    </source>
</reference>
<protein>
    <submittedName>
        <fullName evidence="1">Uncharacterized protein</fullName>
    </submittedName>
</protein>
<dbReference type="EMBL" id="JBGFUD010001566">
    <property type="protein sequence ID" value="MFH4976451.1"/>
    <property type="molecule type" value="Genomic_DNA"/>
</dbReference>
<dbReference type="AlphaFoldDB" id="A0ABD6EGD6"/>
<organism evidence="1 2">
    <name type="scientific">Gnathostoma spinigerum</name>
    <dbReference type="NCBI Taxonomy" id="75299"/>
    <lineage>
        <taxon>Eukaryota</taxon>
        <taxon>Metazoa</taxon>
        <taxon>Ecdysozoa</taxon>
        <taxon>Nematoda</taxon>
        <taxon>Chromadorea</taxon>
        <taxon>Rhabditida</taxon>
        <taxon>Spirurina</taxon>
        <taxon>Gnathostomatomorpha</taxon>
        <taxon>Gnathostomatoidea</taxon>
        <taxon>Gnathostomatidae</taxon>
        <taxon>Gnathostoma</taxon>
    </lineage>
</organism>
<sequence length="123" mass="14241">MALYCGPSVCHLFVFMKKATQWIQSTNYDWCGRLIREFLLFSIQWVKSDEISRKTLMGNTFSARSIADFEISRRRDTEKDNIYSIDQQFPKGPKVIALYEYCGLGLSDLIVSQGELLTVLDNR</sequence>
<gene>
    <name evidence="1" type="ORF">AB6A40_003160</name>
</gene>
<dbReference type="Proteomes" id="UP001608902">
    <property type="component" value="Unassembled WGS sequence"/>
</dbReference>
<evidence type="ECO:0000313" key="2">
    <source>
        <dbReference type="Proteomes" id="UP001608902"/>
    </source>
</evidence>
<keyword evidence="2" id="KW-1185">Reference proteome</keyword>